<comment type="cofactor">
    <cofactor evidence="4">
        <name>Zn(2+)</name>
        <dbReference type="ChEBI" id="CHEBI:29105"/>
    </cofactor>
    <text evidence="4">Binds 1 zinc ion per subunit.</text>
</comment>
<reference evidence="5" key="1">
    <citation type="submission" date="2023-01" db="EMBL/GenBank/DDBJ databases">
        <authorList>
            <person name="Van Ghelder C."/>
            <person name="Rancurel C."/>
        </authorList>
    </citation>
    <scope>NUCLEOTIDE SEQUENCE</scope>
    <source>
        <strain evidence="5">CNCM I-4278</strain>
    </source>
</reference>
<dbReference type="Proteomes" id="UP001152607">
    <property type="component" value="Unassembled WGS sequence"/>
</dbReference>
<dbReference type="PANTHER" id="PTHR43175:SF3">
    <property type="entry name" value="CARBON DISULFIDE HYDROLASE"/>
    <property type="match status" value="1"/>
</dbReference>
<feature type="binding site" evidence="4">
    <location>
        <position position="101"/>
    </location>
    <ligand>
        <name>Zn(2+)</name>
        <dbReference type="ChEBI" id="CHEBI:29105"/>
    </ligand>
</feature>
<keyword evidence="3 4" id="KW-0862">Zinc</keyword>
<dbReference type="OrthoDB" id="10248475at2759"/>
<proteinExistence type="inferred from homology"/>
<comment type="similarity">
    <text evidence="1">Belongs to the beta-class carbonic anhydrase family.</text>
</comment>
<evidence type="ECO:0000256" key="3">
    <source>
        <dbReference type="ARBA" id="ARBA00022833"/>
    </source>
</evidence>
<protein>
    <recommendedName>
        <fullName evidence="7">Carbonic anhydrase</fullName>
    </recommendedName>
</protein>
<feature type="binding site" evidence="4">
    <location>
        <position position="46"/>
    </location>
    <ligand>
        <name>Zn(2+)</name>
        <dbReference type="ChEBI" id="CHEBI:29105"/>
    </ligand>
</feature>
<keyword evidence="6" id="KW-1185">Reference proteome</keyword>
<comment type="caution">
    <text evidence="5">The sequence shown here is derived from an EMBL/GenBank/DDBJ whole genome shotgun (WGS) entry which is preliminary data.</text>
</comment>
<dbReference type="AlphaFoldDB" id="A0A9W4U7H1"/>
<dbReference type="InterPro" id="IPR036874">
    <property type="entry name" value="Carbonic_anhydrase_sf"/>
</dbReference>
<feature type="binding site" evidence="4">
    <location>
        <position position="104"/>
    </location>
    <ligand>
        <name>Zn(2+)</name>
        <dbReference type="ChEBI" id="CHEBI:29105"/>
    </ligand>
</feature>
<evidence type="ECO:0000256" key="2">
    <source>
        <dbReference type="ARBA" id="ARBA00022723"/>
    </source>
</evidence>
<gene>
    <name evidence="5" type="ORF">PDIGIT_LOCUS2845</name>
</gene>
<dbReference type="PANTHER" id="PTHR43175">
    <property type="entry name" value="CARBONIC ANHYDRASE"/>
    <property type="match status" value="1"/>
</dbReference>
<evidence type="ECO:0000256" key="1">
    <source>
        <dbReference type="ARBA" id="ARBA00006217"/>
    </source>
</evidence>
<dbReference type="InterPro" id="IPR001765">
    <property type="entry name" value="Carbonic_anhydrase"/>
</dbReference>
<dbReference type="Gene3D" id="3.40.1050.10">
    <property type="entry name" value="Carbonic anhydrase"/>
    <property type="match status" value="1"/>
</dbReference>
<sequence length="180" mass="19776">MAQNTTTERFLTGNSKWRPTWKTPFTMEQMRKFGAGPENPLMIVTCMDPRCEPTQFLGGDHIFGTVKNAGGRATSDAIRSILTLRSLNTVSQGGTVAVIHHTDCGMTHLNEEGIHNDIEKRTPAEASRGGAIDFGTFGADEFEDVIKKDVQTLKDEKMLQGMDILGFAFITETGELKPVV</sequence>
<accession>A0A9W4U7H1</accession>
<dbReference type="SUPFAM" id="SSF53056">
    <property type="entry name" value="beta-carbonic anhydrase, cab"/>
    <property type="match status" value="1"/>
</dbReference>
<dbReference type="EMBL" id="CAOQHR010000002">
    <property type="protein sequence ID" value="CAI6301219.1"/>
    <property type="molecule type" value="Genomic_DNA"/>
</dbReference>
<dbReference type="GO" id="GO:0004089">
    <property type="term" value="F:carbonate dehydratase activity"/>
    <property type="evidence" value="ECO:0007669"/>
    <property type="project" value="InterPro"/>
</dbReference>
<evidence type="ECO:0000313" key="6">
    <source>
        <dbReference type="Proteomes" id="UP001152607"/>
    </source>
</evidence>
<dbReference type="SMART" id="SM00947">
    <property type="entry name" value="Pro_CA"/>
    <property type="match status" value="1"/>
</dbReference>
<evidence type="ECO:0000313" key="5">
    <source>
        <dbReference type="EMBL" id="CAI6301219.1"/>
    </source>
</evidence>
<organism evidence="5 6">
    <name type="scientific">Periconia digitata</name>
    <dbReference type="NCBI Taxonomy" id="1303443"/>
    <lineage>
        <taxon>Eukaryota</taxon>
        <taxon>Fungi</taxon>
        <taxon>Dikarya</taxon>
        <taxon>Ascomycota</taxon>
        <taxon>Pezizomycotina</taxon>
        <taxon>Dothideomycetes</taxon>
        <taxon>Pleosporomycetidae</taxon>
        <taxon>Pleosporales</taxon>
        <taxon>Massarineae</taxon>
        <taxon>Periconiaceae</taxon>
        <taxon>Periconia</taxon>
    </lineage>
</organism>
<feature type="binding site" evidence="4">
    <location>
        <position position="48"/>
    </location>
    <ligand>
        <name>Zn(2+)</name>
        <dbReference type="ChEBI" id="CHEBI:29105"/>
    </ligand>
</feature>
<evidence type="ECO:0000256" key="4">
    <source>
        <dbReference type="PIRSR" id="PIRSR601765-1"/>
    </source>
</evidence>
<name>A0A9W4U7H1_9PLEO</name>
<keyword evidence="2 4" id="KW-0479">Metal-binding</keyword>
<evidence type="ECO:0008006" key="7">
    <source>
        <dbReference type="Google" id="ProtNLM"/>
    </source>
</evidence>
<dbReference type="GO" id="GO:0008270">
    <property type="term" value="F:zinc ion binding"/>
    <property type="evidence" value="ECO:0007669"/>
    <property type="project" value="InterPro"/>
</dbReference>